<evidence type="ECO:0000313" key="1">
    <source>
        <dbReference type="EMBL" id="ACO25803.1"/>
    </source>
</evidence>
<reference evidence="1 2" key="1">
    <citation type="submission" date="2009-02" db="EMBL/GenBank/DDBJ databases">
        <title>Genome sequence of Bacillus cereus 03BB102.</title>
        <authorList>
            <person name="Dodson R.J."/>
            <person name="Jackson P."/>
            <person name="Munk A.C."/>
            <person name="Brettin T."/>
            <person name="Bruce D."/>
            <person name="Detter C."/>
            <person name="Tapia R."/>
            <person name="Han C."/>
            <person name="Sutton G."/>
            <person name="Sims D."/>
        </authorList>
    </citation>
    <scope>NUCLEOTIDE SEQUENCE [LARGE SCALE GENOMIC DNA]</scope>
    <source>
        <strain evidence="1 2">03BB102</strain>
        <plasmid evidence="2">Plasmid p03BB102_179</plasmid>
    </source>
</reference>
<keyword evidence="1" id="KW-0614">Plasmid</keyword>
<name>A0A125YA63_BACC3</name>
<evidence type="ECO:0000313" key="2">
    <source>
        <dbReference type="Proteomes" id="UP000002210"/>
    </source>
</evidence>
<organism evidence="1 2">
    <name type="scientific">Bacillus cereus (strain 03BB102)</name>
    <dbReference type="NCBI Taxonomy" id="572264"/>
    <lineage>
        <taxon>Bacteria</taxon>
        <taxon>Bacillati</taxon>
        <taxon>Bacillota</taxon>
        <taxon>Bacilli</taxon>
        <taxon>Bacillales</taxon>
        <taxon>Bacillaceae</taxon>
        <taxon>Bacillus</taxon>
        <taxon>Bacillus cereus group</taxon>
    </lineage>
</organism>
<geneLocation type="plasmid" evidence="1 2">
    <name>p03BB102_179</name>
</geneLocation>
<protein>
    <submittedName>
        <fullName evidence="1">Uncharacterized protein</fullName>
    </submittedName>
</protein>
<dbReference type="KEGG" id="bcx:BCA_A0186"/>
<dbReference type="RefSeq" id="WP_001142357.1">
    <property type="nucleotide sequence ID" value="NC_012473.1"/>
</dbReference>
<accession>A0A125YA63</accession>
<dbReference type="PATRIC" id="fig|572264.18.peg.5661"/>
<dbReference type="Proteomes" id="UP000002210">
    <property type="component" value="Plasmid p03BB102_179"/>
</dbReference>
<proteinExistence type="predicted"/>
<dbReference type="AlphaFoldDB" id="A0A125YA63"/>
<sequence length="217" mass="24908">MPTISMSDYLTNSKEKTQSYFEDLNYYLTLKENLASTNKLQEYHLENSKKFERIADNYTEKGMHDAAKSANKQASLEKVRSDNKVDLAFQINKDIKLGNVGIESKIQECSKEILSAAHLGIKMVHEKLSRCKRNLNHVSLPVYYGIGMIDIIWYGRNQAEHYVEGISGETLTKYQILANHNTEFTGCSNTIKAYETIELLGWVTYEDYEKSMELLVP</sequence>
<gene>
    <name evidence="1" type="ordered locus">BCA_A0186</name>
</gene>
<dbReference type="EMBL" id="CP001406">
    <property type="protein sequence ID" value="ACO25803.1"/>
    <property type="molecule type" value="Genomic_DNA"/>
</dbReference>